<evidence type="ECO:0000259" key="3">
    <source>
        <dbReference type="Pfam" id="PF13462"/>
    </source>
</evidence>
<keyword evidence="2" id="KW-1133">Transmembrane helix</keyword>
<name>A0A9D1S085_9MICC</name>
<reference evidence="4" key="1">
    <citation type="journal article" date="2021" name="PeerJ">
        <title>Extensive microbial diversity within the chicken gut microbiome revealed by metagenomics and culture.</title>
        <authorList>
            <person name="Gilroy R."/>
            <person name="Ravi A."/>
            <person name="Getino M."/>
            <person name="Pursley I."/>
            <person name="Horton D.L."/>
            <person name="Alikhan N.F."/>
            <person name="Baker D."/>
            <person name="Gharbi K."/>
            <person name="Hall N."/>
            <person name="Watson M."/>
            <person name="Adriaenssens E.M."/>
            <person name="Foster-Nyarko E."/>
            <person name="Jarju S."/>
            <person name="Secka A."/>
            <person name="Antonio M."/>
            <person name="Oren A."/>
            <person name="Chaudhuri R.R."/>
            <person name="La Ragione R."/>
            <person name="Hildebrand F."/>
            <person name="Pallen M.J."/>
        </authorList>
    </citation>
    <scope>NUCLEOTIDE SEQUENCE</scope>
    <source>
        <strain evidence="4">ChiHejej3B27-3195</strain>
    </source>
</reference>
<dbReference type="AlphaFoldDB" id="A0A9D1S085"/>
<feature type="region of interest" description="Disordered" evidence="1">
    <location>
        <begin position="1"/>
        <end position="25"/>
    </location>
</feature>
<dbReference type="EMBL" id="DXGD01000136">
    <property type="protein sequence ID" value="HIW99238.1"/>
    <property type="molecule type" value="Genomic_DNA"/>
</dbReference>
<dbReference type="InterPro" id="IPR012336">
    <property type="entry name" value="Thioredoxin-like_fold"/>
</dbReference>
<organism evidence="4 5">
    <name type="scientific">Candidatus Nesterenkonia stercoripullorum</name>
    <dbReference type="NCBI Taxonomy" id="2838701"/>
    <lineage>
        <taxon>Bacteria</taxon>
        <taxon>Bacillati</taxon>
        <taxon>Actinomycetota</taxon>
        <taxon>Actinomycetes</taxon>
        <taxon>Micrococcales</taxon>
        <taxon>Micrococcaceae</taxon>
        <taxon>Nesterenkonia</taxon>
    </lineage>
</organism>
<keyword evidence="2" id="KW-0472">Membrane</keyword>
<comment type="caution">
    <text evidence="4">The sequence shown here is derived from an EMBL/GenBank/DDBJ whole genome shotgun (WGS) entry which is preliminary data.</text>
</comment>
<gene>
    <name evidence="4" type="ORF">H9871_03760</name>
</gene>
<evidence type="ECO:0000313" key="4">
    <source>
        <dbReference type="EMBL" id="HIW99238.1"/>
    </source>
</evidence>
<dbReference type="InterPro" id="IPR036249">
    <property type="entry name" value="Thioredoxin-like_sf"/>
</dbReference>
<dbReference type="Pfam" id="PF13462">
    <property type="entry name" value="Thioredoxin_4"/>
    <property type="match status" value="1"/>
</dbReference>
<feature type="transmembrane region" description="Helical" evidence="2">
    <location>
        <begin position="33"/>
        <end position="55"/>
    </location>
</feature>
<dbReference type="Proteomes" id="UP000824151">
    <property type="component" value="Unassembled WGS sequence"/>
</dbReference>
<evidence type="ECO:0000256" key="2">
    <source>
        <dbReference type="SAM" id="Phobius"/>
    </source>
</evidence>
<proteinExistence type="predicted"/>
<keyword evidence="2" id="KW-0812">Transmembrane</keyword>
<evidence type="ECO:0000313" key="5">
    <source>
        <dbReference type="Proteomes" id="UP000824151"/>
    </source>
</evidence>
<protein>
    <submittedName>
        <fullName evidence="4">DsbA family protein</fullName>
    </submittedName>
</protein>
<dbReference type="Gene3D" id="3.40.30.10">
    <property type="entry name" value="Glutaredoxin"/>
    <property type="match status" value="1"/>
</dbReference>
<dbReference type="SUPFAM" id="SSF52833">
    <property type="entry name" value="Thioredoxin-like"/>
    <property type="match status" value="1"/>
</dbReference>
<accession>A0A9D1S085</accession>
<sequence>MAEDPRKPARASAREQARKIHAEQERKQRRTSVLLRVGVIIVAVAIVAGLVFWVVNRNGNGDDAAEAEGPAPAVANEQGGFTVTAEGELVGGADMGTVDAEDVSGEGDSDLPAGVVEREEGEKPHVVIYVDANCVHCASFEEENSDQLEQWVDEELITLEYRPVGFLDGNSGTNYSSRASNAFTCMAEESPENYLDYVGSVVANQPNGELSDDELAAWAQDNYDVDISECISDGTYRAFASYATAQAQAEGVSGTPTVYVDDVDWAESETPFQELAQSHIDEYEDEAS</sequence>
<reference evidence="4" key="2">
    <citation type="submission" date="2021-04" db="EMBL/GenBank/DDBJ databases">
        <authorList>
            <person name="Gilroy R."/>
        </authorList>
    </citation>
    <scope>NUCLEOTIDE SEQUENCE</scope>
    <source>
        <strain evidence="4">ChiHejej3B27-3195</strain>
    </source>
</reference>
<feature type="domain" description="Thioredoxin-like fold" evidence="3">
    <location>
        <begin position="124"/>
        <end position="271"/>
    </location>
</feature>
<evidence type="ECO:0000256" key="1">
    <source>
        <dbReference type="SAM" id="MobiDB-lite"/>
    </source>
</evidence>